<comment type="caution">
    <text evidence="1">The sequence shown here is derived from an EMBL/GenBank/DDBJ whole genome shotgun (WGS) entry which is preliminary data.</text>
</comment>
<dbReference type="Pfam" id="PF15659">
    <property type="entry name" value="Toxin-JAB1"/>
    <property type="match status" value="1"/>
</dbReference>
<name>A0A0N0ITS6_CHRID</name>
<dbReference type="EMBL" id="LJOD01000029">
    <property type="protein sequence ID" value="KPE49031.1"/>
    <property type="molecule type" value="Genomic_DNA"/>
</dbReference>
<proteinExistence type="predicted"/>
<organism evidence="1 2">
    <name type="scientific">Chryseobacterium indologenes</name>
    <name type="common">Flavobacterium indologenes</name>
    <dbReference type="NCBI Taxonomy" id="253"/>
    <lineage>
        <taxon>Bacteria</taxon>
        <taxon>Pseudomonadati</taxon>
        <taxon>Bacteroidota</taxon>
        <taxon>Flavobacteriia</taxon>
        <taxon>Flavobacteriales</taxon>
        <taxon>Weeksellaceae</taxon>
        <taxon>Chryseobacterium group</taxon>
        <taxon>Chryseobacterium</taxon>
    </lineage>
</organism>
<reference evidence="1 2" key="1">
    <citation type="journal article" date="2015" name="Genom Data">
        <title>Draft genome sequence of a multidrug-resistant Chryseobacterium indologenes isolate from Malaysia.</title>
        <authorList>
            <person name="Yu C.Y."/>
            <person name="Ang G.Y."/>
            <person name="Cheng H.J."/>
            <person name="Cheong Y.M."/>
            <person name="Yin W.F."/>
            <person name="Chan K.G."/>
        </authorList>
    </citation>
    <scope>NUCLEOTIDE SEQUENCE [LARGE SCALE GENOMIC DNA]</scope>
    <source>
        <strain evidence="1 2">CI_885</strain>
    </source>
</reference>
<dbReference type="OrthoDB" id="2972467at2"/>
<gene>
    <name evidence="1" type="ORF">AOB46_22275</name>
</gene>
<accession>A0A0N0ITS6</accession>
<evidence type="ECO:0000313" key="1">
    <source>
        <dbReference type="EMBL" id="KPE49031.1"/>
    </source>
</evidence>
<dbReference type="RefSeq" id="WP_062703548.1">
    <property type="nucleotide sequence ID" value="NZ_LJOD01000029.1"/>
</dbReference>
<dbReference type="InterPro" id="IPR028218">
    <property type="entry name" value="Toxin-JAB1"/>
</dbReference>
<dbReference type="PATRIC" id="fig|253.9.peg.2887"/>
<dbReference type="AlphaFoldDB" id="A0A0N0ITS6"/>
<reference evidence="2" key="2">
    <citation type="submission" date="2015-09" db="EMBL/GenBank/DDBJ databases">
        <title>Draft genome sequence of a multidrug-resistant Chryseobacterium indologenes isolate from Malaysia.</title>
        <authorList>
            <person name="Yu C.Y."/>
            <person name="Ang G.Y."/>
            <person name="Chan K.-G."/>
        </authorList>
    </citation>
    <scope>NUCLEOTIDE SEQUENCE [LARGE SCALE GENOMIC DNA]</scope>
    <source>
        <strain evidence="2">CI_885</strain>
    </source>
</reference>
<protein>
    <submittedName>
        <fullName evidence="1">Uncharacterized protein</fullName>
    </submittedName>
</protein>
<dbReference type="Proteomes" id="UP000037953">
    <property type="component" value="Unassembled WGS sequence"/>
</dbReference>
<evidence type="ECO:0000313" key="2">
    <source>
        <dbReference type="Proteomes" id="UP000037953"/>
    </source>
</evidence>
<sequence>MAAGEVNVEFGIQTADIGGKDNTVVYTSHNETSANSVYSGDNVKLSGHLHPGLLDFSEGAPVSGALNPSGFRMSKFPTKENGYTFHAYQKRNENDVLSAGLMPKATHFIYAPKYNTTIIYNSSQIIKAYEGKFKKN</sequence>